<accession>A0A4S4AWD9</accession>
<gene>
    <name evidence="2" type="ORF">E6O51_03315</name>
</gene>
<dbReference type="Proteomes" id="UP000307956">
    <property type="component" value="Unassembled WGS sequence"/>
</dbReference>
<dbReference type="GO" id="GO:0035556">
    <property type="term" value="P:intracellular signal transduction"/>
    <property type="evidence" value="ECO:0007669"/>
    <property type="project" value="InterPro"/>
</dbReference>
<dbReference type="RefSeq" id="WP_136383541.1">
    <property type="nucleotide sequence ID" value="NZ_SSOD01000002.1"/>
</dbReference>
<sequence>MKTFTDCAAQGDLLIRRINAIPAGATPIQSEDGKFVVAHSETGHNHIIAERPNVKLYTTGDPMVSYLEVVEATDAAETLLEHLRSYDTHETIAIPPGVFEVRRQREYTPEGWRQIQD</sequence>
<dbReference type="InterPro" id="IPR003533">
    <property type="entry name" value="Doublecortin_dom"/>
</dbReference>
<dbReference type="AlphaFoldDB" id="A0A4S4AWD9"/>
<comment type="caution">
    <text evidence="2">The sequence shown here is derived from an EMBL/GenBank/DDBJ whole genome shotgun (WGS) entry which is preliminary data.</text>
</comment>
<keyword evidence="3" id="KW-1185">Reference proteome</keyword>
<organism evidence="2 3">
    <name type="scientific">Pseudothauera rhizosphaerae</name>
    <dbReference type="NCBI Taxonomy" id="2565932"/>
    <lineage>
        <taxon>Bacteria</taxon>
        <taxon>Pseudomonadati</taxon>
        <taxon>Pseudomonadota</taxon>
        <taxon>Betaproteobacteria</taxon>
        <taxon>Rhodocyclales</taxon>
        <taxon>Zoogloeaceae</taxon>
        <taxon>Pseudothauera</taxon>
    </lineage>
</organism>
<reference evidence="2 3" key="1">
    <citation type="submission" date="2019-04" db="EMBL/GenBank/DDBJ databases">
        <title>Azoarcus rhizosphaerae sp. nov. isolated from rhizosphere of Ficus religiosa.</title>
        <authorList>
            <person name="Lin S.-Y."/>
            <person name="Hameed A."/>
            <person name="Hsu Y.-H."/>
            <person name="Young C.-C."/>
        </authorList>
    </citation>
    <scope>NUCLEOTIDE SEQUENCE [LARGE SCALE GENOMIC DNA]</scope>
    <source>
        <strain evidence="2 3">CC-YHH848</strain>
    </source>
</reference>
<proteinExistence type="predicted"/>
<dbReference type="PROSITE" id="PS50309">
    <property type="entry name" value="DC"/>
    <property type="match status" value="1"/>
</dbReference>
<evidence type="ECO:0000313" key="2">
    <source>
        <dbReference type="EMBL" id="THF64352.1"/>
    </source>
</evidence>
<feature type="domain" description="Doublecortin" evidence="1">
    <location>
        <begin position="52"/>
        <end position="117"/>
    </location>
</feature>
<evidence type="ECO:0000259" key="1">
    <source>
        <dbReference type="PROSITE" id="PS50309"/>
    </source>
</evidence>
<evidence type="ECO:0000313" key="3">
    <source>
        <dbReference type="Proteomes" id="UP000307956"/>
    </source>
</evidence>
<name>A0A4S4AWD9_9RHOO</name>
<dbReference type="OrthoDB" id="4731087at2"/>
<protein>
    <recommendedName>
        <fullName evidence="1">Doublecortin domain-containing protein</fullName>
    </recommendedName>
</protein>
<dbReference type="EMBL" id="SSOD01000002">
    <property type="protein sequence ID" value="THF64352.1"/>
    <property type="molecule type" value="Genomic_DNA"/>
</dbReference>